<comment type="similarity">
    <text evidence="1">Belongs to the CBP3 family.</text>
</comment>
<dbReference type="InterPro" id="IPR021150">
    <property type="entry name" value="Ubiq_cyt_c_chap"/>
</dbReference>
<evidence type="ECO:0000313" key="5">
    <source>
        <dbReference type="Proteomes" id="UP001598130"/>
    </source>
</evidence>
<comment type="similarity">
    <text evidence="2">Belongs to the UPF0174 family.</text>
</comment>
<dbReference type="EMBL" id="JAOTJD010000001">
    <property type="protein sequence ID" value="MFD3262603.1"/>
    <property type="molecule type" value="Genomic_DNA"/>
</dbReference>
<dbReference type="PANTHER" id="PTHR12184">
    <property type="entry name" value="UBIQUINOL-CYTOCHROME C REDUCTASE COMPLEX ASSEMBLY FACTOR 1 FAMILY MEMBER"/>
    <property type="match status" value="1"/>
</dbReference>
<dbReference type="InterPro" id="IPR014569">
    <property type="entry name" value="Ubq_cyt-c_CBP3-rel"/>
</dbReference>
<comment type="caution">
    <text evidence="4">The sequence shown here is derived from an EMBL/GenBank/DDBJ whole genome shotgun (WGS) entry which is preliminary data.</text>
</comment>
<name>A0ABW6CP40_9CAUL</name>
<evidence type="ECO:0000259" key="3">
    <source>
        <dbReference type="Pfam" id="PF03981"/>
    </source>
</evidence>
<evidence type="ECO:0000313" key="4">
    <source>
        <dbReference type="EMBL" id="MFD3262603.1"/>
    </source>
</evidence>
<dbReference type="PIRSF" id="PIRSF032079">
    <property type="entry name" value="UCP032079"/>
    <property type="match status" value="1"/>
</dbReference>
<dbReference type="PANTHER" id="PTHR12184:SF1">
    <property type="entry name" value="UBIQUINOL-CYTOCHROME-C REDUCTASE COMPLEX ASSEMBLY FACTOR 1"/>
    <property type="match status" value="1"/>
</dbReference>
<dbReference type="RefSeq" id="WP_377366907.1">
    <property type="nucleotide sequence ID" value="NZ_JAOTJD010000001.1"/>
</dbReference>
<protein>
    <submittedName>
        <fullName evidence="4">Ubiquinol-cytochrome C reductase</fullName>
    </submittedName>
</protein>
<feature type="domain" description="Ubiquinol-cytochrome c chaperone" evidence="3">
    <location>
        <begin position="37"/>
        <end position="173"/>
    </location>
</feature>
<dbReference type="InterPro" id="IPR007129">
    <property type="entry name" value="Ubiqinol_cyt_c_chaperone_CPB3"/>
</dbReference>
<evidence type="ECO:0000256" key="2">
    <source>
        <dbReference type="ARBA" id="ARBA00006436"/>
    </source>
</evidence>
<dbReference type="Pfam" id="PF03981">
    <property type="entry name" value="Ubiq_cyt_C_chap"/>
    <property type="match status" value="1"/>
</dbReference>
<sequence>MLLDRLFRPKPARTAGRALYACVVDQSRTPALYEVYAAPDTVEGRFEIYSLHVFLVLDRLKRQGAQASDTAQALFDTYVSSLDDALREMGVGDLSVGKKMRKLGEAFYGRVKSYEAAFESLPDTAALEALLVRTVYAEAESPAAPKLAAYVLAQRARLADQPLDAMLAGNVDWNPA</sequence>
<organism evidence="4 5">
    <name type="scientific">Phenylobacterium ferrooxidans</name>
    <dbReference type="NCBI Taxonomy" id="2982689"/>
    <lineage>
        <taxon>Bacteria</taxon>
        <taxon>Pseudomonadati</taxon>
        <taxon>Pseudomonadota</taxon>
        <taxon>Alphaproteobacteria</taxon>
        <taxon>Caulobacterales</taxon>
        <taxon>Caulobacteraceae</taxon>
        <taxon>Phenylobacterium</taxon>
    </lineage>
</organism>
<dbReference type="Proteomes" id="UP001598130">
    <property type="component" value="Unassembled WGS sequence"/>
</dbReference>
<keyword evidence="5" id="KW-1185">Reference proteome</keyword>
<reference evidence="4 5" key="1">
    <citation type="submission" date="2022-09" db="EMBL/GenBank/DDBJ databases">
        <title>New species of Phenylobacterium.</title>
        <authorList>
            <person name="Mieszkin S."/>
        </authorList>
    </citation>
    <scope>NUCLEOTIDE SEQUENCE [LARGE SCALE GENOMIC DNA]</scope>
    <source>
        <strain evidence="4 5">HK31-G</strain>
    </source>
</reference>
<proteinExistence type="inferred from homology"/>
<accession>A0ABW6CP40</accession>
<evidence type="ECO:0000256" key="1">
    <source>
        <dbReference type="ARBA" id="ARBA00006407"/>
    </source>
</evidence>
<gene>
    <name evidence="4" type="ORF">OCL97_01350</name>
</gene>